<dbReference type="GO" id="GO:0000981">
    <property type="term" value="F:DNA-binding transcription factor activity, RNA polymerase II-specific"/>
    <property type="evidence" value="ECO:0007669"/>
    <property type="project" value="InterPro"/>
</dbReference>
<dbReference type="HOGENOM" id="CLU_007003_6_0_1"/>
<dbReference type="OrthoDB" id="2162761at2759"/>
<dbReference type="Pfam" id="PF00172">
    <property type="entry name" value="Zn_clus"/>
    <property type="match status" value="1"/>
</dbReference>
<dbReference type="InterPro" id="IPR001138">
    <property type="entry name" value="Zn2Cys6_DnaBD"/>
</dbReference>
<feature type="region of interest" description="Disordered" evidence="8">
    <location>
        <begin position="772"/>
        <end position="795"/>
    </location>
</feature>
<evidence type="ECO:0000256" key="5">
    <source>
        <dbReference type="ARBA" id="ARBA00023125"/>
    </source>
</evidence>
<keyword evidence="4" id="KW-0805">Transcription regulation</keyword>
<dbReference type="GO" id="GO:0008270">
    <property type="term" value="F:zinc ion binding"/>
    <property type="evidence" value="ECO:0007669"/>
    <property type="project" value="InterPro"/>
</dbReference>
<dbReference type="Gene3D" id="4.10.240.10">
    <property type="entry name" value="Zn(2)-C6 fungal-type DNA-binding domain"/>
    <property type="match status" value="1"/>
</dbReference>
<dbReference type="PANTHER" id="PTHR31313">
    <property type="entry name" value="TY1 ENHANCER ACTIVATOR"/>
    <property type="match status" value="1"/>
</dbReference>
<dbReference type="PROSITE" id="PS00463">
    <property type="entry name" value="ZN2_CY6_FUNGAL_1"/>
    <property type="match status" value="1"/>
</dbReference>
<evidence type="ECO:0000256" key="7">
    <source>
        <dbReference type="ARBA" id="ARBA00023242"/>
    </source>
</evidence>
<feature type="region of interest" description="Disordered" evidence="8">
    <location>
        <begin position="706"/>
        <end position="732"/>
    </location>
</feature>
<dbReference type="STRING" id="1388766.A0A017SCX8"/>
<organism evidence="10 11">
    <name type="scientific">Aspergillus ruber (strain CBS 135680)</name>
    <dbReference type="NCBI Taxonomy" id="1388766"/>
    <lineage>
        <taxon>Eukaryota</taxon>
        <taxon>Fungi</taxon>
        <taxon>Dikarya</taxon>
        <taxon>Ascomycota</taxon>
        <taxon>Pezizomycotina</taxon>
        <taxon>Eurotiomycetes</taxon>
        <taxon>Eurotiomycetidae</taxon>
        <taxon>Eurotiales</taxon>
        <taxon>Aspergillaceae</taxon>
        <taxon>Aspergillus</taxon>
        <taxon>Aspergillus subgen. Aspergillus</taxon>
    </lineage>
</organism>
<dbReference type="PROSITE" id="PS50048">
    <property type="entry name" value="ZN2_CY6_FUNGAL_2"/>
    <property type="match status" value="1"/>
</dbReference>
<feature type="compositionally biased region" description="Polar residues" evidence="8">
    <location>
        <begin position="679"/>
        <end position="689"/>
    </location>
</feature>
<protein>
    <submittedName>
        <fullName evidence="10">Putative C6 transcription factor</fullName>
    </submittedName>
</protein>
<evidence type="ECO:0000256" key="6">
    <source>
        <dbReference type="ARBA" id="ARBA00023163"/>
    </source>
</evidence>
<sequence>MEVSLYTMQDSQTPKDPRAAGKAKDTSAEDKSPASKRRCVSTACIACRRRKSKCDGNLPSCAACSSVYHTTCIYDPNSDHRRKGVYRKDNGTVRTARNTTLQTIIQAILNYGDEEEAFELVRQIRSCDNLEDVAESIVNQEKGLATSANAGPVHEDLTHVDRFESELADKVSELMLDGSRKFIGGTSNLIFLPPGSELSELDSANEPGHGDFAVVQWTNVTNDEQLISHLMTMYFTWHYPFFTTLSKDLFYRDYVRGISSQYCSSLLVNAILALGCHFSSREGALQDSRNSSTAGDHFFKEAKRLVLTNDEHENAKLCTVQALALMSVREAGCGREGKGWIYSGMSFRMAFDLGLNLDVTSQGTHNLEDEEIDARRITFWGCYLFDKCWSNYLGRQPQLTTSNCNVPKIDVLPNEEAELWSPYTDAGVNHEHTQPSRTRNVALQISKLSEISGDLLIFFYLPPSAEKPPSKQLELKKLSEVHTRLEAWKKGLPHELEPKEGQLPQVLVMHMFYQVLLIHLYRPFLKYTRSTSPLPQHVSPRRLCTQAASAISKLLRIYKRTFGFQQICNIAVYIAHTACTIHLLNLPEKNAQRDITHGLRNLEEMAEGWLCARRTLRILDISANKWQALLPQEASIIFERTHAKWGSWGSWDQPTSPSSISEESPPAATPPRMPTASANSPSLHPALSQQSNFQSISAGLAMPMTSQYQQGNPIPTSVPATQPPSRPVSIQRQKPDNQFVPEPTYLRPVSHLFHPVQAFPFTQHDSWYDANQMDNQQTSPSSGTDASPLTGGFSSTANLVEESQDWWTRNYMGMGNWEEAWSGIPGSAASPLSSHMQASAGNSGEVPSQPMEFPVAVPTPESGQGPNPLVYGNMGFTQNFQP</sequence>
<keyword evidence="7" id="KW-0539">Nucleus</keyword>
<dbReference type="SMART" id="SM00066">
    <property type="entry name" value="GAL4"/>
    <property type="match status" value="1"/>
</dbReference>
<dbReference type="AlphaFoldDB" id="A0A017SCX8"/>
<evidence type="ECO:0000313" key="11">
    <source>
        <dbReference type="Proteomes" id="UP000019804"/>
    </source>
</evidence>
<dbReference type="PANTHER" id="PTHR31313:SF81">
    <property type="entry name" value="TY1 ENHANCER ACTIVATOR"/>
    <property type="match status" value="1"/>
</dbReference>
<feature type="region of interest" description="Disordered" evidence="8">
    <location>
        <begin position="647"/>
        <end position="689"/>
    </location>
</feature>
<feature type="compositionally biased region" description="Polar residues" evidence="8">
    <location>
        <begin position="1"/>
        <end position="12"/>
    </location>
</feature>
<dbReference type="GO" id="GO:0005634">
    <property type="term" value="C:nucleus"/>
    <property type="evidence" value="ECO:0007669"/>
    <property type="project" value="UniProtKB-SubCell"/>
</dbReference>
<feature type="compositionally biased region" description="Low complexity" evidence="8">
    <location>
        <begin position="654"/>
        <end position="666"/>
    </location>
</feature>
<feature type="compositionally biased region" description="Basic and acidic residues" evidence="8">
    <location>
        <begin position="13"/>
        <end position="32"/>
    </location>
</feature>
<evidence type="ECO:0000256" key="4">
    <source>
        <dbReference type="ARBA" id="ARBA00023015"/>
    </source>
</evidence>
<feature type="domain" description="Zn(2)-C6 fungal-type" evidence="9">
    <location>
        <begin position="43"/>
        <end position="74"/>
    </location>
</feature>
<dbReference type="CDD" id="cd12148">
    <property type="entry name" value="fungal_TF_MHR"/>
    <property type="match status" value="1"/>
</dbReference>
<evidence type="ECO:0000256" key="3">
    <source>
        <dbReference type="ARBA" id="ARBA00022833"/>
    </source>
</evidence>
<dbReference type="Pfam" id="PF04082">
    <property type="entry name" value="Fungal_trans"/>
    <property type="match status" value="1"/>
</dbReference>
<dbReference type="SUPFAM" id="SSF57701">
    <property type="entry name" value="Zn2/Cys6 DNA-binding domain"/>
    <property type="match status" value="1"/>
</dbReference>
<feature type="compositionally biased region" description="Polar residues" evidence="8">
    <location>
        <begin position="830"/>
        <end position="846"/>
    </location>
</feature>
<dbReference type="Proteomes" id="UP000019804">
    <property type="component" value="Unassembled WGS sequence"/>
</dbReference>
<dbReference type="InterPro" id="IPR036864">
    <property type="entry name" value="Zn2-C6_fun-type_DNA-bd_sf"/>
</dbReference>
<name>A0A017SCX8_ASPRC</name>
<feature type="region of interest" description="Disordered" evidence="8">
    <location>
        <begin position="828"/>
        <end position="871"/>
    </location>
</feature>
<evidence type="ECO:0000256" key="1">
    <source>
        <dbReference type="ARBA" id="ARBA00004123"/>
    </source>
</evidence>
<keyword evidence="6" id="KW-0804">Transcription</keyword>
<evidence type="ECO:0000256" key="8">
    <source>
        <dbReference type="SAM" id="MobiDB-lite"/>
    </source>
</evidence>
<keyword evidence="5" id="KW-0238">DNA-binding</keyword>
<gene>
    <name evidence="10" type="ORF">EURHEDRAFT_481352</name>
</gene>
<dbReference type="GO" id="GO:0006351">
    <property type="term" value="P:DNA-templated transcription"/>
    <property type="evidence" value="ECO:0007669"/>
    <property type="project" value="InterPro"/>
</dbReference>
<dbReference type="EMBL" id="KK088428">
    <property type="protein sequence ID" value="EYE94040.1"/>
    <property type="molecule type" value="Genomic_DNA"/>
</dbReference>
<proteinExistence type="predicted"/>
<accession>A0A017SCX8</accession>
<dbReference type="InterPro" id="IPR007219">
    <property type="entry name" value="XnlR_reg_dom"/>
</dbReference>
<evidence type="ECO:0000256" key="2">
    <source>
        <dbReference type="ARBA" id="ARBA00022723"/>
    </source>
</evidence>
<feature type="region of interest" description="Disordered" evidence="8">
    <location>
        <begin position="1"/>
        <end position="32"/>
    </location>
</feature>
<dbReference type="InterPro" id="IPR051615">
    <property type="entry name" value="Transcr_Regulatory_Elem"/>
</dbReference>
<feature type="compositionally biased region" description="Polar residues" evidence="8">
    <location>
        <begin position="706"/>
        <end position="720"/>
    </location>
</feature>
<keyword evidence="2" id="KW-0479">Metal-binding</keyword>
<dbReference type="GeneID" id="63700627"/>
<comment type="subcellular location">
    <subcellularLocation>
        <location evidence="1">Nucleus</location>
    </subcellularLocation>
</comment>
<evidence type="ECO:0000259" key="9">
    <source>
        <dbReference type="PROSITE" id="PS50048"/>
    </source>
</evidence>
<reference evidence="11" key="1">
    <citation type="journal article" date="2014" name="Nat. Commun.">
        <title>Genomic adaptations of the halophilic Dead Sea filamentous fungus Eurotium rubrum.</title>
        <authorList>
            <person name="Kis-Papo T."/>
            <person name="Weig A.R."/>
            <person name="Riley R."/>
            <person name="Persoh D."/>
            <person name="Salamov A."/>
            <person name="Sun H."/>
            <person name="Lipzen A."/>
            <person name="Wasser S.P."/>
            <person name="Rambold G."/>
            <person name="Grigoriev I.V."/>
            <person name="Nevo E."/>
        </authorList>
    </citation>
    <scope>NUCLEOTIDE SEQUENCE [LARGE SCALE GENOMIC DNA]</scope>
    <source>
        <strain evidence="11">CBS 135680</strain>
    </source>
</reference>
<keyword evidence="11" id="KW-1185">Reference proteome</keyword>
<keyword evidence="3" id="KW-0862">Zinc</keyword>
<dbReference type="SMART" id="SM00906">
    <property type="entry name" value="Fungal_trans"/>
    <property type="match status" value="1"/>
</dbReference>
<dbReference type="CDD" id="cd00067">
    <property type="entry name" value="GAL4"/>
    <property type="match status" value="1"/>
</dbReference>
<dbReference type="RefSeq" id="XP_040637728.1">
    <property type="nucleotide sequence ID" value="XM_040785503.1"/>
</dbReference>
<evidence type="ECO:0000313" key="10">
    <source>
        <dbReference type="EMBL" id="EYE94040.1"/>
    </source>
</evidence>
<dbReference type="GO" id="GO:0003677">
    <property type="term" value="F:DNA binding"/>
    <property type="evidence" value="ECO:0007669"/>
    <property type="project" value="UniProtKB-KW"/>
</dbReference>